<feature type="transmembrane region" description="Helical" evidence="1">
    <location>
        <begin position="6"/>
        <end position="22"/>
    </location>
</feature>
<name>T0JUN9_COLGC</name>
<proteinExistence type="predicted"/>
<dbReference type="AlphaFoldDB" id="T0JUN9"/>
<sequence length="23" mass="2786">MLRILTFYYNISLSITLYYIGLD</sequence>
<keyword evidence="1" id="KW-0472">Membrane</keyword>
<comment type="caution">
    <text evidence="2">The sequence shown here is derived from an EMBL/GenBank/DDBJ whole genome shotgun (WGS) entry which is preliminary data.</text>
</comment>
<keyword evidence="1" id="KW-0812">Transmembrane</keyword>
<gene>
    <name evidence="2" type="ORF">CGLO_18442</name>
</gene>
<evidence type="ECO:0000313" key="2">
    <source>
        <dbReference type="EMBL" id="EQB43034.1"/>
    </source>
</evidence>
<protein>
    <submittedName>
        <fullName evidence="2">Uncharacterized protein</fullName>
    </submittedName>
</protein>
<keyword evidence="1" id="KW-1133">Transmembrane helix</keyword>
<dbReference type="EMBL" id="AMYD01004533">
    <property type="protein sequence ID" value="EQB43034.1"/>
    <property type="molecule type" value="Genomic_DNA"/>
</dbReference>
<organism evidence="2 3">
    <name type="scientific">Colletotrichum gloeosporioides (strain Cg-14)</name>
    <name type="common">Anthracnose fungus</name>
    <name type="synonym">Glomerella cingulata</name>
    <dbReference type="NCBI Taxonomy" id="1237896"/>
    <lineage>
        <taxon>Eukaryota</taxon>
        <taxon>Fungi</taxon>
        <taxon>Dikarya</taxon>
        <taxon>Ascomycota</taxon>
        <taxon>Pezizomycotina</taxon>
        <taxon>Sordariomycetes</taxon>
        <taxon>Hypocreomycetidae</taxon>
        <taxon>Glomerellales</taxon>
        <taxon>Glomerellaceae</taxon>
        <taxon>Colletotrichum</taxon>
        <taxon>Colletotrichum gloeosporioides species complex</taxon>
    </lineage>
</organism>
<evidence type="ECO:0000313" key="3">
    <source>
        <dbReference type="Proteomes" id="UP000015530"/>
    </source>
</evidence>
<dbReference type="HOGENOM" id="CLU_3423291_0_0_1"/>
<dbReference type="Proteomes" id="UP000015530">
    <property type="component" value="Unassembled WGS sequence"/>
</dbReference>
<accession>T0JUN9</accession>
<reference evidence="3" key="1">
    <citation type="journal article" date="2013" name="Mol. Plant Microbe Interact.">
        <title>Global aspects of pacC regulation of pathogenicity genes in Colletotrichum gloeosporioides as revealed by transcriptome analysis.</title>
        <authorList>
            <person name="Alkan N."/>
            <person name="Meng X."/>
            <person name="Friedlander G."/>
            <person name="Reuveni E."/>
            <person name="Sukno S."/>
            <person name="Sherman A."/>
            <person name="Thon M."/>
            <person name="Fluhr R."/>
            <person name="Prusky D."/>
        </authorList>
    </citation>
    <scope>NUCLEOTIDE SEQUENCE [LARGE SCALE GENOMIC DNA]</scope>
    <source>
        <strain evidence="3">Cg-14</strain>
    </source>
</reference>
<evidence type="ECO:0000256" key="1">
    <source>
        <dbReference type="SAM" id="Phobius"/>
    </source>
</evidence>